<feature type="region of interest" description="Disordered" evidence="1">
    <location>
        <begin position="200"/>
        <end position="227"/>
    </location>
</feature>
<feature type="compositionally biased region" description="Polar residues" evidence="1">
    <location>
        <begin position="26"/>
        <end position="39"/>
    </location>
</feature>
<gene>
    <name evidence="2" type="ORF">TSUD_53020</name>
</gene>
<feature type="compositionally biased region" description="Polar residues" evidence="1">
    <location>
        <begin position="159"/>
        <end position="172"/>
    </location>
</feature>
<dbReference type="GO" id="GO:0051011">
    <property type="term" value="F:microtubule minus-end binding"/>
    <property type="evidence" value="ECO:0007669"/>
    <property type="project" value="InterPro"/>
</dbReference>
<proteinExistence type="predicted"/>
<evidence type="ECO:0000313" key="2">
    <source>
        <dbReference type="EMBL" id="GAU29650.1"/>
    </source>
</evidence>
<evidence type="ECO:0000313" key="3">
    <source>
        <dbReference type="Proteomes" id="UP000242715"/>
    </source>
</evidence>
<protein>
    <submittedName>
        <fullName evidence="2">Uncharacterized protein</fullName>
    </submittedName>
</protein>
<sequence>MTDLYLDTNQSKNDNDDVGTKESMDESPNLSPVTVNKSPNFIVDVNADNPRADRDVDVQPPDITVQSDDVSNEKGKNLTSVAAAITTSSPPTNVVKEAGPLEDASGILHNNSVTGVADKVEEADKAVDDSTVSAAKQGTRSKVDEDEDDPEEEDLVITHETTVHSTPTQSVAGRTRQRSVRQGVAPVTALTAPSKTVIKPGCKPVLYGPPRTWSKGTPPNEKKKQVLKRKEFLRNLRNLRDSHGALSFGSSETSEGPSSVTKIISECESALTDLNRGLGILSTSIAREEGKKTST</sequence>
<feature type="compositionally biased region" description="Polar residues" evidence="1">
    <location>
        <begin position="130"/>
        <end position="140"/>
    </location>
</feature>
<organism evidence="2 3">
    <name type="scientific">Trifolium subterraneum</name>
    <name type="common">Subterranean clover</name>
    <dbReference type="NCBI Taxonomy" id="3900"/>
    <lineage>
        <taxon>Eukaryota</taxon>
        <taxon>Viridiplantae</taxon>
        <taxon>Streptophyta</taxon>
        <taxon>Embryophyta</taxon>
        <taxon>Tracheophyta</taxon>
        <taxon>Spermatophyta</taxon>
        <taxon>Magnoliopsida</taxon>
        <taxon>eudicotyledons</taxon>
        <taxon>Gunneridae</taxon>
        <taxon>Pentapetalae</taxon>
        <taxon>rosids</taxon>
        <taxon>fabids</taxon>
        <taxon>Fabales</taxon>
        <taxon>Fabaceae</taxon>
        <taxon>Papilionoideae</taxon>
        <taxon>50 kb inversion clade</taxon>
        <taxon>NPAAA clade</taxon>
        <taxon>Hologalegina</taxon>
        <taxon>IRL clade</taxon>
        <taxon>Trifolieae</taxon>
        <taxon>Trifolium</taxon>
    </lineage>
</organism>
<feature type="compositionally biased region" description="Basic and acidic residues" evidence="1">
    <location>
        <begin position="13"/>
        <end position="24"/>
    </location>
</feature>
<dbReference type="InterPro" id="IPR010604">
    <property type="entry name" value="Plant_AUG7"/>
</dbReference>
<evidence type="ECO:0000256" key="1">
    <source>
        <dbReference type="SAM" id="MobiDB-lite"/>
    </source>
</evidence>
<feature type="region of interest" description="Disordered" evidence="1">
    <location>
        <begin position="121"/>
        <end position="187"/>
    </location>
</feature>
<dbReference type="OrthoDB" id="1739209at2759"/>
<feature type="region of interest" description="Disordered" evidence="1">
    <location>
        <begin position="1"/>
        <end position="76"/>
    </location>
</feature>
<dbReference type="AlphaFoldDB" id="A0A2Z6N0T8"/>
<dbReference type="Proteomes" id="UP000242715">
    <property type="component" value="Unassembled WGS sequence"/>
</dbReference>
<dbReference type="Pfam" id="PF06694">
    <property type="entry name" value="Plant_NMP1"/>
    <property type="match status" value="1"/>
</dbReference>
<accession>A0A2Z6N0T8</accession>
<reference evidence="3" key="1">
    <citation type="journal article" date="2017" name="Front. Plant Sci.">
        <title>Climate Clever Clovers: New Paradigm to Reduce the Environmental Footprint of Ruminants by Breeding Low Methanogenic Forages Utilizing Haplotype Variation.</title>
        <authorList>
            <person name="Kaur P."/>
            <person name="Appels R."/>
            <person name="Bayer P.E."/>
            <person name="Keeble-Gagnere G."/>
            <person name="Wang J."/>
            <person name="Hirakawa H."/>
            <person name="Shirasawa K."/>
            <person name="Vercoe P."/>
            <person name="Stefanova K."/>
            <person name="Durmic Z."/>
            <person name="Nichols P."/>
            <person name="Revell C."/>
            <person name="Isobe S.N."/>
            <person name="Edwards D."/>
            <person name="Erskine W."/>
        </authorList>
    </citation>
    <scope>NUCLEOTIDE SEQUENCE [LARGE SCALE GENOMIC DNA]</scope>
    <source>
        <strain evidence="3">cv. Daliak</strain>
    </source>
</reference>
<keyword evidence="3" id="KW-1185">Reference proteome</keyword>
<feature type="compositionally biased region" description="Acidic residues" evidence="1">
    <location>
        <begin position="144"/>
        <end position="155"/>
    </location>
</feature>
<dbReference type="EMBL" id="DF973402">
    <property type="protein sequence ID" value="GAU29650.1"/>
    <property type="molecule type" value="Genomic_DNA"/>
</dbReference>
<name>A0A2Z6N0T8_TRISU</name>